<accession>A0AAV0BUN5</accession>
<protein>
    <submittedName>
        <fullName evidence="2">Uncharacterized protein</fullName>
    </submittedName>
</protein>
<reference evidence="2" key="1">
    <citation type="submission" date="2022-06" db="EMBL/GenBank/DDBJ databases">
        <authorList>
            <consortium name="SYNGENTA / RWTH Aachen University"/>
        </authorList>
    </citation>
    <scope>NUCLEOTIDE SEQUENCE</scope>
</reference>
<evidence type="ECO:0000313" key="2">
    <source>
        <dbReference type="EMBL" id="CAH7689955.1"/>
    </source>
</evidence>
<evidence type="ECO:0000256" key="1">
    <source>
        <dbReference type="SAM" id="MobiDB-lite"/>
    </source>
</evidence>
<organism evidence="2 3">
    <name type="scientific">Phakopsora pachyrhizi</name>
    <name type="common">Asian soybean rust disease fungus</name>
    <dbReference type="NCBI Taxonomy" id="170000"/>
    <lineage>
        <taxon>Eukaryota</taxon>
        <taxon>Fungi</taxon>
        <taxon>Dikarya</taxon>
        <taxon>Basidiomycota</taxon>
        <taxon>Pucciniomycotina</taxon>
        <taxon>Pucciniomycetes</taxon>
        <taxon>Pucciniales</taxon>
        <taxon>Phakopsoraceae</taxon>
        <taxon>Phakopsora</taxon>
    </lineage>
</organism>
<evidence type="ECO:0000313" key="3">
    <source>
        <dbReference type="Proteomes" id="UP001153365"/>
    </source>
</evidence>
<feature type="compositionally biased region" description="Polar residues" evidence="1">
    <location>
        <begin position="77"/>
        <end position="89"/>
    </location>
</feature>
<feature type="region of interest" description="Disordered" evidence="1">
    <location>
        <begin position="76"/>
        <end position="116"/>
    </location>
</feature>
<sequence>MYSFALKSRSAIQGTRRSLALPLSRGDRFQNLSIYQSRSSVAGKVQDAAETLNKKAGEVASKGIEGLESATAKVKSATGTASSQAQNISKDAAREFNSAKESAKGAAKDAQKKAFS</sequence>
<proteinExistence type="predicted"/>
<dbReference type="Proteomes" id="UP001153365">
    <property type="component" value="Unassembled WGS sequence"/>
</dbReference>
<feature type="compositionally biased region" description="Basic and acidic residues" evidence="1">
    <location>
        <begin position="91"/>
        <end position="116"/>
    </location>
</feature>
<name>A0AAV0BUN5_PHAPC</name>
<keyword evidence="3" id="KW-1185">Reference proteome</keyword>
<dbReference type="EMBL" id="CALTRL010006161">
    <property type="protein sequence ID" value="CAH7689955.1"/>
    <property type="molecule type" value="Genomic_DNA"/>
</dbReference>
<gene>
    <name evidence="2" type="ORF">PPACK8108_LOCUS25144</name>
</gene>
<dbReference type="AlphaFoldDB" id="A0AAV0BUN5"/>
<comment type="caution">
    <text evidence="2">The sequence shown here is derived from an EMBL/GenBank/DDBJ whole genome shotgun (WGS) entry which is preliminary data.</text>
</comment>